<comment type="caution">
    <text evidence="2">The sequence shown here is derived from an EMBL/GenBank/DDBJ whole genome shotgun (WGS) entry which is preliminary data.</text>
</comment>
<sequence>MSEENEVYTRCTAIAHALERIGDLNTAISEFSRLPVDLPVRPVLAAGLVAAAFADIQTASDRRPQVTALVEIADADPPWPELRTAVEAWLAARRFDTTRGPTALQHAAVVCAAATEAVVTFLEGDGSEADPLDTDGLRDMTSDELIIHGAITTTSRPIRFLGPDLIDEDRAAAGGLARQIAELVSHGNLDAAIGELRAAPEDEPGRGSIAADLLSAALRVPGLLRLEKGTDLAYLIAVAESEFRDEPWWPSLRAHAGLISLLIRLPHLSGEEVMAAADELNRWAELVGDDPGARLLVNLVEMAIAWLGGDTTAAERFAATLPRDDPRMDAAAEVMATLALVARSAESVTQDEVARLAAAVDRMPNQRSKEELLSLLATLTAVVTEDEPASSWPFATYLGVADDDPAIRHLMAGMAATRGGLEEDPALIDRGVAELRAAIKAGSPDDSMALLRTTGLAIGLMRRHETGGAIADLHEARQLLDSARHSAGGPEHPQYSLISEMLQAVEGRLDAANRAGIRSAKEGLSRHISALLPGISADGLQQVESDALAMARQSLRDGDATDALQVLEISRELTLAAASARRPEETAPELAPGEISKALTDLDVDAMVHLMPGHDDEPGYAVMTPAAGPPEFLALPRLVAGQVPDGELPRWVWNAAVGPLVNLWLPRRDRSADRPARLVLVPMGELAGLPWQAARSPSGRYALEDLAISLAPSARALCRTASLSPVAVSPTGLVIGPAGNDEPQHAWGSAAEAYAIRQSFYPGARYLGLRPDGTVSPSGAGTAVELLTWLTTETPTAGSVAHLAVQTGSNGGPHLRMAGGERLAADVVTSRMQAAADRRLGLVVVSHGGDGGALATAFLAGGARTVVAAQHSPPDAAAALLLFMFHRGIRVEKLPAWAALHRAQRWMLNPERTIPADLPRPLAAALAEVDGTDPGAWAAFVHWGQ</sequence>
<proteinExistence type="predicted"/>
<evidence type="ECO:0000313" key="2">
    <source>
        <dbReference type="EMBL" id="MBG0567814.1"/>
    </source>
</evidence>
<protein>
    <submittedName>
        <fullName evidence="2">CHAT domain-containing protein</fullName>
    </submittedName>
</protein>
<dbReference type="Pfam" id="PF12770">
    <property type="entry name" value="CHAT"/>
    <property type="match status" value="1"/>
</dbReference>
<organism evidence="2 3">
    <name type="scientific">Actinoplanes aureus</name>
    <dbReference type="NCBI Taxonomy" id="2792083"/>
    <lineage>
        <taxon>Bacteria</taxon>
        <taxon>Bacillati</taxon>
        <taxon>Actinomycetota</taxon>
        <taxon>Actinomycetes</taxon>
        <taxon>Micromonosporales</taxon>
        <taxon>Micromonosporaceae</taxon>
        <taxon>Actinoplanes</taxon>
    </lineage>
</organism>
<dbReference type="Proteomes" id="UP000598146">
    <property type="component" value="Unassembled WGS sequence"/>
</dbReference>
<name>A0A931CFS3_9ACTN</name>
<feature type="domain" description="CHAT" evidence="1">
    <location>
        <begin position="650"/>
        <end position="944"/>
    </location>
</feature>
<gene>
    <name evidence="2" type="ORF">I4J89_40880</name>
</gene>
<accession>A0A931CFS3</accession>
<reference evidence="2" key="1">
    <citation type="submission" date="2020-11" db="EMBL/GenBank/DDBJ databases">
        <title>Isolation and identification of active actinomycetes.</title>
        <authorList>
            <person name="Sun X."/>
        </authorList>
    </citation>
    <scope>NUCLEOTIDE SEQUENCE</scope>
    <source>
        <strain evidence="2">NEAU-A11</strain>
    </source>
</reference>
<evidence type="ECO:0000313" key="3">
    <source>
        <dbReference type="Proteomes" id="UP000598146"/>
    </source>
</evidence>
<dbReference type="InterPro" id="IPR024983">
    <property type="entry name" value="CHAT_dom"/>
</dbReference>
<dbReference type="EMBL" id="JADQTO010000031">
    <property type="protein sequence ID" value="MBG0567814.1"/>
    <property type="molecule type" value="Genomic_DNA"/>
</dbReference>
<dbReference type="RefSeq" id="WP_196419592.1">
    <property type="nucleotide sequence ID" value="NZ_JADQTO010000031.1"/>
</dbReference>
<evidence type="ECO:0000259" key="1">
    <source>
        <dbReference type="Pfam" id="PF12770"/>
    </source>
</evidence>
<keyword evidence="3" id="KW-1185">Reference proteome</keyword>
<dbReference type="AlphaFoldDB" id="A0A931CFS3"/>